<dbReference type="EMBL" id="JAPZBQ010000005">
    <property type="protein sequence ID" value="KAJ5329426.1"/>
    <property type="molecule type" value="Genomic_DNA"/>
</dbReference>
<dbReference type="GO" id="GO:0016491">
    <property type="term" value="F:oxidoreductase activity"/>
    <property type="evidence" value="ECO:0007669"/>
    <property type="project" value="UniProtKB-KW"/>
</dbReference>
<proteinExistence type="inferred from homology"/>
<dbReference type="Pfam" id="PF14226">
    <property type="entry name" value="DIOX_N"/>
    <property type="match status" value="1"/>
</dbReference>
<dbReference type="Pfam" id="PF03171">
    <property type="entry name" value="2OG-FeII_Oxy"/>
    <property type="match status" value="1"/>
</dbReference>
<comment type="caution">
    <text evidence="4">The sequence shown here is derived from an EMBL/GenBank/DDBJ whole genome shotgun (WGS) entry which is preliminary data.</text>
</comment>
<dbReference type="AlphaFoldDB" id="A0A9W9Q935"/>
<dbReference type="InterPro" id="IPR050231">
    <property type="entry name" value="Iron_ascorbate_oxido_reductase"/>
</dbReference>
<dbReference type="Gene3D" id="2.60.120.330">
    <property type="entry name" value="B-lactam Antibiotic, Isopenicillin N Synthase, Chain"/>
    <property type="match status" value="1"/>
</dbReference>
<dbReference type="Proteomes" id="UP001147695">
    <property type="component" value="Unassembled WGS sequence"/>
</dbReference>
<dbReference type="SUPFAM" id="SSF51197">
    <property type="entry name" value="Clavaminate synthase-like"/>
    <property type="match status" value="1"/>
</dbReference>
<reference evidence="4" key="1">
    <citation type="submission" date="2022-12" db="EMBL/GenBank/DDBJ databases">
        <authorList>
            <person name="Petersen C."/>
        </authorList>
    </citation>
    <scope>NUCLEOTIDE SEQUENCE</scope>
    <source>
        <strain evidence="4">IBT 35673</strain>
    </source>
</reference>
<accession>A0A9W9Q935</accession>
<evidence type="ECO:0000313" key="4">
    <source>
        <dbReference type="EMBL" id="KAJ5329426.1"/>
    </source>
</evidence>
<protein>
    <recommendedName>
        <fullName evidence="3">Fe2OG dioxygenase domain-containing protein</fullName>
    </recommendedName>
</protein>
<gene>
    <name evidence="4" type="ORF">N7452_009816</name>
</gene>
<comment type="similarity">
    <text evidence="1 2">Belongs to the iron/ascorbate-dependent oxidoreductase family.</text>
</comment>
<dbReference type="PANTHER" id="PTHR47990">
    <property type="entry name" value="2-OXOGLUTARATE (2OG) AND FE(II)-DEPENDENT OXYGENASE SUPERFAMILY PROTEIN-RELATED"/>
    <property type="match status" value="1"/>
</dbReference>
<keyword evidence="2" id="KW-0560">Oxidoreductase</keyword>
<organism evidence="4 5">
    <name type="scientific">Penicillium brevicompactum</name>
    <dbReference type="NCBI Taxonomy" id="5074"/>
    <lineage>
        <taxon>Eukaryota</taxon>
        <taxon>Fungi</taxon>
        <taxon>Dikarya</taxon>
        <taxon>Ascomycota</taxon>
        <taxon>Pezizomycotina</taxon>
        <taxon>Eurotiomycetes</taxon>
        <taxon>Eurotiomycetidae</taxon>
        <taxon>Eurotiales</taxon>
        <taxon>Aspergillaceae</taxon>
        <taxon>Penicillium</taxon>
    </lineage>
</organism>
<dbReference type="GO" id="GO:0046872">
    <property type="term" value="F:metal ion binding"/>
    <property type="evidence" value="ECO:0007669"/>
    <property type="project" value="UniProtKB-KW"/>
</dbReference>
<evidence type="ECO:0000256" key="2">
    <source>
        <dbReference type="RuleBase" id="RU003682"/>
    </source>
</evidence>
<feature type="domain" description="Fe2OG dioxygenase" evidence="3">
    <location>
        <begin position="180"/>
        <end position="286"/>
    </location>
</feature>
<keyword evidence="2" id="KW-0479">Metal-binding</keyword>
<dbReference type="InterPro" id="IPR027443">
    <property type="entry name" value="IPNS-like_sf"/>
</dbReference>
<dbReference type="GO" id="GO:0044283">
    <property type="term" value="P:small molecule biosynthetic process"/>
    <property type="evidence" value="ECO:0007669"/>
    <property type="project" value="UniProtKB-ARBA"/>
</dbReference>
<evidence type="ECO:0000313" key="5">
    <source>
        <dbReference type="Proteomes" id="UP001147695"/>
    </source>
</evidence>
<dbReference type="InterPro" id="IPR026992">
    <property type="entry name" value="DIOX_N"/>
</dbReference>
<evidence type="ECO:0000256" key="1">
    <source>
        <dbReference type="ARBA" id="ARBA00008056"/>
    </source>
</evidence>
<evidence type="ECO:0000259" key="3">
    <source>
        <dbReference type="PROSITE" id="PS51471"/>
    </source>
</evidence>
<reference evidence="4" key="2">
    <citation type="journal article" date="2023" name="IMA Fungus">
        <title>Comparative genomic study of the Penicillium genus elucidates a diverse pangenome and 15 lateral gene transfer events.</title>
        <authorList>
            <person name="Petersen C."/>
            <person name="Sorensen T."/>
            <person name="Nielsen M.R."/>
            <person name="Sondergaard T.E."/>
            <person name="Sorensen J.L."/>
            <person name="Fitzpatrick D.A."/>
            <person name="Frisvad J.C."/>
            <person name="Nielsen K.L."/>
        </authorList>
    </citation>
    <scope>NUCLEOTIDE SEQUENCE</scope>
    <source>
        <strain evidence="4">IBT 35673</strain>
    </source>
</reference>
<dbReference type="PROSITE" id="PS51471">
    <property type="entry name" value="FE2OG_OXY"/>
    <property type="match status" value="1"/>
</dbReference>
<sequence>MAVDTTSNKFAPLRKVNMQSLSQGNNREVQELVLAAKTDGMFYLDFSDYDSDPYNGVVNDMFSLSRSLFSLGFEDKLQYDIDTLTDQKTNGYKPMRRNLGGIPGQREGFESYTIPPSSILQLTEKPFSRPTLIDENWDTLHQFTTICRTSAGTILQAQSEALGLPAARGFETFHRQSESTMDIIRTLRYESADPVESSTMCIPQTAHTDLGSITLLFSNRPGLQLCPKGSDNWQYVEPQQNSAVVNLGDAIRIWSNGTFQSALHRVASLPNQGMAERYSFGYLMRPANHAPMCSLLDYSDEDSEKNIPSCQDWMQAKFVALRGKVQNGGNAILTGQPESLSTC</sequence>
<name>A0A9W9Q935_PENBR</name>
<keyword evidence="2" id="KW-0408">Iron</keyword>
<dbReference type="InterPro" id="IPR044861">
    <property type="entry name" value="IPNS-like_FE2OG_OXY"/>
</dbReference>
<dbReference type="InterPro" id="IPR005123">
    <property type="entry name" value="Oxoglu/Fe-dep_dioxygenase_dom"/>
</dbReference>